<dbReference type="Pfam" id="PF01943">
    <property type="entry name" value="Polysacc_synt"/>
    <property type="match status" value="1"/>
</dbReference>
<feature type="transmembrane region" description="Helical" evidence="5">
    <location>
        <begin position="296"/>
        <end position="319"/>
    </location>
</feature>
<dbReference type="RefSeq" id="WP_012257252.1">
    <property type="nucleotide sequence ID" value="NC_010175.1"/>
</dbReference>
<organism evidence="6 7">
    <name type="scientific">Chloroflexus aurantiacus (strain ATCC 29366 / DSM 635 / J-10-fl)</name>
    <dbReference type="NCBI Taxonomy" id="324602"/>
    <lineage>
        <taxon>Bacteria</taxon>
        <taxon>Bacillati</taxon>
        <taxon>Chloroflexota</taxon>
        <taxon>Chloroflexia</taxon>
        <taxon>Chloroflexales</taxon>
        <taxon>Chloroflexineae</taxon>
        <taxon>Chloroflexaceae</taxon>
        <taxon>Chloroflexus</taxon>
    </lineage>
</organism>
<dbReference type="InterPro" id="IPR002797">
    <property type="entry name" value="Polysacc_synth"/>
</dbReference>
<accession>A9W9W0</accession>
<protein>
    <submittedName>
        <fullName evidence="6">Polysaccharide biosynthesis protein</fullName>
    </submittedName>
</protein>
<feature type="transmembrane region" description="Helical" evidence="5">
    <location>
        <begin position="184"/>
        <end position="207"/>
    </location>
</feature>
<proteinExistence type="predicted"/>
<evidence type="ECO:0000256" key="1">
    <source>
        <dbReference type="ARBA" id="ARBA00004141"/>
    </source>
</evidence>
<evidence type="ECO:0000313" key="6">
    <source>
        <dbReference type="EMBL" id="ABY34596.1"/>
    </source>
</evidence>
<reference evidence="7" key="1">
    <citation type="journal article" date="2011" name="BMC Genomics">
        <title>Complete genome sequence of the filamentous anoxygenic phototrophic bacterium Chloroflexus aurantiacus.</title>
        <authorList>
            <person name="Tang K.H."/>
            <person name="Barry K."/>
            <person name="Chertkov O."/>
            <person name="Dalin E."/>
            <person name="Han C.S."/>
            <person name="Hauser L.J."/>
            <person name="Honchak B.M."/>
            <person name="Karbach L.E."/>
            <person name="Land M.L."/>
            <person name="Lapidus A."/>
            <person name="Larimer F.W."/>
            <person name="Mikhailova N."/>
            <person name="Pitluck S."/>
            <person name="Pierson B.K."/>
            <person name="Blankenship R.E."/>
        </authorList>
    </citation>
    <scope>NUCLEOTIDE SEQUENCE [LARGE SCALE GENOMIC DNA]</scope>
    <source>
        <strain evidence="7">ATCC 29366 / DSM 635 / J-10-fl</strain>
    </source>
</reference>
<dbReference type="GO" id="GO:0016020">
    <property type="term" value="C:membrane"/>
    <property type="evidence" value="ECO:0007669"/>
    <property type="project" value="UniProtKB-SubCell"/>
</dbReference>
<feature type="transmembrane region" description="Helical" evidence="5">
    <location>
        <begin position="228"/>
        <end position="250"/>
    </location>
</feature>
<feature type="transmembrane region" description="Helical" evidence="5">
    <location>
        <begin position="369"/>
        <end position="391"/>
    </location>
</feature>
<evidence type="ECO:0000256" key="3">
    <source>
        <dbReference type="ARBA" id="ARBA00022989"/>
    </source>
</evidence>
<dbReference type="InterPro" id="IPR052556">
    <property type="entry name" value="PolySynth_Transporter"/>
</dbReference>
<dbReference type="HOGENOM" id="CLU_648554_0_0_0"/>
<evidence type="ECO:0000256" key="2">
    <source>
        <dbReference type="ARBA" id="ARBA00022692"/>
    </source>
</evidence>
<feature type="transmembrane region" description="Helical" evidence="5">
    <location>
        <begin position="21"/>
        <end position="50"/>
    </location>
</feature>
<keyword evidence="4 5" id="KW-0472">Membrane</keyword>
<dbReference type="eggNOG" id="COG2244">
    <property type="taxonomic scope" value="Bacteria"/>
</dbReference>
<dbReference type="EMBL" id="CP000909">
    <property type="protein sequence ID" value="ABY34596.1"/>
    <property type="molecule type" value="Genomic_DNA"/>
</dbReference>
<keyword evidence="2 5" id="KW-0812">Transmembrane</keyword>
<evidence type="ECO:0000256" key="4">
    <source>
        <dbReference type="ARBA" id="ARBA00023136"/>
    </source>
</evidence>
<feature type="transmembrane region" description="Helical" evidence="5">
    <location>
        <begin position="262"/>
        <end position="284"/>
    </location>
</feature>
<dbReference type="InParanoid" id="A9W9W0"/>
<evidence type="ECO:0000313" key="7">
    <source>
        <dbReference type="Proteomes" id="UP000002008"/>
    </source>
</evidence>
<feature type="transmembrane region" description="Helical" evidence="5">
    <location>
        <begin position="103"/>
        <end position="121"/>
    </location>
</feature>
<dbReference type="PATRIC" id="fig|324602.8.peg.1560"/>
<keyword evidence="3 5" id="KW-1133">Transmembrane helix</keyword>
<dbReference type="KEGG" id="cau:Caur_1368"/>
<feature type="transmembrane region" description="Helical" evidence="5">
    <location>
        <begin position="127"/>
        <end position="150"/>
    </location>
</feature>
<feature type="transmembrane region" description="Helical" evidence="5">
    <location>
        <begin position="157"/>
        <end position="178"/>
    </location>
</feature>
<dbReference type="AlphaFoldDB" id="A9W9W0"/>
<evidence type="ECO:0000256" key="5">
    <source>
        <dbReference type="SAM" id="Phobius"/>
    </source>
</evidence>
<feature type="transmembrane region" description="Helical" evidence="5">
    <location>
        <begin position="62"/>
        <end position="83"/>
    </location>
</feature>
<dbReference type="STRING" id="324602.Caur_1368"/>
<dbReference type="PANTHER" id="PTHR43424">
    <property type="entry name" value="LOCUS PUTATIVE PROTEIN 1-RELATED"/>
    <property type="match status" value="1"/>
</dbReference>
<sequence length="423" mass="46243">MTSPKLIAIKHHLHHVTSPAMLILIRGFVAVAAGSLLGRILSAVAGILLVRYFEGPALYGQYATLVTTLTLISNLLGLGFDTWLLREGGRDPSLLSFNARRLLVLKFGAASILIGALVVAWNQTDLSWLIIVGMLGIIAESYLNTGYVMFHALSRNGLVAVLQSLDALLVVVLILLLMNWPPQVATLVVGQSIVSGTVLIIAAILLANHWRGAWRPLRLGQLIRSAGFFVLADVLANIYSQAQIAILALFTSDVDVGIFRSAINLITMSFLVPMAMFNVSLPLLSRQNIERRQRYHIIFGIFGLATCYGIIALFGFWWFGADLLRLFYGNKYEAVVPLLTPLSLVPLFKSLSFVAVAIMLALSAQRLRVVMQSIVVILSLLLGLIIIPSFGVTGATATYIVVELALCVFYWIGALYTLHKTRI</sequence>
<feature type="transmembrane region" description="Helical" evidence="5">
    <location>
        <begin position="339"/>
        <end position="362"/>
    </location>
</feature>
<keyword evidence="7" id="KW-1185">Reference proteome</keyword>
<dbReference type="Proteomes" id="UP000002008">
    <property type="component" value="Chromosome"/>
</dbReference>
<dbReference type="EnsemblBacteria" id="ABY34596">
    <property type="protein sequence ID" value="ABY34596"/>
    <property type="gene ID" value="Caur_1368"/>
</dbReference>
<gene>
    <name evidence="6" type="ordered locus">Caur_1368</name>
</gene>
<dbReference type="PANTHER" id="PTHR43424:SF1">
    <property type="entry name" value="LOCUS PUTATIVE PROTEIN 1-RELATED"/>
    <property type="match status" value="1"/>
</dbReference>
<comment type="subcellular location">
    <subcellularLocation>
        <location evidence="1">Membrane</location>
        <topology evidence="1">Multi-pass membrane protein</topology>
    </subcellularLocation>
</comment>
<name>A9W9W0_CHLAA</name>
<feature type="transmembrane region" description="Helical" evidence="5">
    <location>
        <begin position="397"/>
        <end position="418"/>
    </location>
</feature>